<protein>
    <submittedName>
        <fullName evidence="2">AMP-binding enzyme</fullName>
    </submittedName>
</protein>
<dbReference type="InterPro" id="IPR050237">
    <property type="entry name" value="ATP-dep_AMP-bd_enzyme"/>
</dbReference>
<evidence type="ECO:0000259" key="1">
    <source>
        <dbReference type="Pfam" id="PF00501"/>
    </source>
</evidence>
<evidence type="ECO:0000313" key="3">
    <source>
        <dbReference type="Proteomes" id="UP000248555"/>
    </source>
</evidence>
<dbReference type="Proteomes" id="UP000248555">
    <property type="component" value="Unassembled WGS sequence"/>
</dbReference>
<dbReference type="PROSITE" id="PS00455">
    <property type="entry name" value="AMP_BINDING"/>
    <property type="match status" value="1"/>
</dbReference>
<dbReference type="PANTHER" id="PTHR43767:SF1">
    <property type="entry name" value="NONRIBOSOMAL PEPTIDE SYNTHASE PES1 (EUROFUNG)-RELATED"/>
    <property type="match status" value="1"/>
</dbReference>
<dbReference type="Pfam" id="PF00501">
    <property type="entry name" value="AMP-binding"/>
    <property type="match status" value="1"/>
</dbReference>
<dbReference type="AlphaFoldDB" id="A0A327YSD6"/>
<comment type="caution">
    <text evidence="2">The sequence shown here is derived from an EMBL/GenBank/DDBJ whole genome shotgun (WGS) entry which is preliminary data.</text>
</comment>
<dbReference type="InterPro" id="IPR042099">
    <property type="entry name" value="ANL_N_sf"/>
</dbReference>
<dbReference type="PANTHER" id="PTHR43767">
    <property type="entry name" value="LONG-CHAIN-FATTY-ACID--COA LIGASE"/>
    <property type="match status" value="1"/>
</dbReference>
<reference evidence="2 3" key="1">
    <citation type="submission" date="2018-06" db="EMBL/GenBank/DDBJ databases">
        <title>Genomic Encyclopedia of Type Strains, Phase III (KMG-III): the genomes of soil and plant-associated and newly described type strains.</title>
        <authorList>
            <person name="Whitman W."/>
        </authorList>
    </citation>
    <scope>NUCLEOTIDE SEQUENCE [LARGE SCALE GENOMIC DNA]</scope>
    <source>
        <strain evidence="2 3">CGMCC 1.8979</strain>
    </source>
</reference>
<organism evidence="2 3">
    <name type="scientific">Paranoxybacillus vitaminiphilus</name>
    <dbReference type="NCBI Taxonomy" id="581036"/>
    <lineage>
        <taxon>Bacteria</taxon>
        <taxon>Bacillati</taxon>
        <taxon>Bacillota</taxon>
        <taxon>Bacilli</taxon>
        <taxon>Bacillales</taxon>
        <taxon>Anoxybacillaceae</taxon>
        <taxon>Paranoxybacillus</taxon>
    </lineage>
</organism>
<dbReference type="EMBL" id="QLMH01000001">
    <property type="protein sequence ID" value="RAK23471.1"/>
    <property type="molecule type" value="Genomic_DNA"/>
</dbReference>
<keyword evidence="3" id="KW-1185">Reference proteome</keyword>
<dbReference type="SUPFAM" id="SSF56801">
    <property type="entry name" value="Acetyl-CoA synthetase-like"/>
    <property type="match status" value="1"/>
</dbReference>
<dbReference type="InterPro" id="IPR000873">
    <property type="entry name" value="AMP-dep_synth/lig_dom"/>
</dbReference>
<gene>
    <name evidence="2" type="ORF">B0I26_101432</name>
</gene>
<proteinExistence type="predicted"/>
<dbReference type="Gene3D" id="3.40.50.12780">
    <property type="entry name" value="N-terminal domain of ligase-like"/>
    <property type="match status" value="1"/>
</dbReference>
<feature type="domain" description="AMP-dependent synthetase/ligase" evidence="1">
    <location>
        <begin position="11"/>
        <end position="191"/>
    </location>
</feature>
<name>A0A327YSD6_9BACL</name>
<accession>A0A327YSD6</accession>
<dbReference type="InterPro" id="IPR020845">
    <property type="entry name" value="AMP-binding_CS"/>
</dbReference>
<sequence>MYVTLGELFGQAVRKFPKKEALVDIRRNLRLTYEQWDTEVNKLANALLASGVQKGDRVSTFLFNTSELATVLFACAKIGAIFNPINFRLKAQEVAYILEDATPKILLFEKMTEPHIASIHKDFPHISFWYIDEDTPAYAVNYHERVKAAPSISPQIQVSENDIYAIMYTSGTTGKPKGVMHRHRDMVEQSLICHSVMRIHW</sequence>
<evidence type="ECO:0000313" key="2">
    <source>
        <dbReference type="EMBL" id="RAK23471.1"/>
    </source>
</evidence>